<evidence type="ECO:0000256" key="6">
    <source>
        <dbReference type="ARBA" id="ARBA00023125"/>
    </source>
</evidence>
<dbReference type="SUPFAM" id="SSF56349">
    <property type="entry name" value="DNA breaking-rejoining enzymes"/>
    <property type="match status" value="1"/>
</dbReference>
<feature type="active site" evidence="9">
    <location>
        <position position="174"/>
    </location>
</feature>
<evidence type="ECO:0000256" key="5">
    <source>
        <dbReference type="ARBA" id="ARBA00022908"/>
    </source>
</evidence>
<feature type="active site" description="O-(3'-phospho-DNA)-tyrosine intermediate" evidence="9">
    <location>
        <position position="322"/>
    </location>
</feature>
<gene>
    <name evidence="9" type="primary">xerC</name>
    <name evidence="12" type="ORF">FHX47_000344</name>
</gene>
<dbReference type="GO" id="GO:0051301">
    <property type="term" value="P:cell division"/>
    <property type="evidence" value="ECO:0007669"/>
    <property type="project" value="UniProtKB-KW"/>
</dbReference>
<evidence type="ECO:0000256" key="3">
    <source>
        <dbReference type="ARBA" id="ARBA00022618"/>
    </source>
</evidence>
<dbReference type="Pfam" id="PF02899">
    <property type="entry name" value="Phage_int_SAM_1"/>
    <property type="match status" value="1"/>
</dbReference>
<dbReference type="PANTHER" id="PTHR30349:SF81">
    <property type="entry name" value="TYROSINE RECOMBINASE XERC"/>
    <property type="match status" value="1"/>
</dbReference>
<evidence type="ECO:0000313" key="13">
    <source>
        <dbReference type="Proteomes" id="UP000547528"/>
    </source>
</evidence>
<comment type="function">
    <text evidence="9">Site-specific tyrosine recombinase, which acts by catalyzing the cutting and rejoining of the recombining DNA molecules. The XerC-XerD complex is essential to convert dimers of the bacterial chromosome into monomers to permit their segregation at cell division. It also contributes to the segregational stability of plasmids.</text>
</comment>
<feature type="domain" description="Tyr recombinase" evidence="10">
    <location>
        <begin position="134"/>
        <end position="335"/>
    </location>
</feature>
<feature type="active site" evidence="9">
    <location>
        <position position="287"/>
    </location>
</feature>
<dbReference type="GO" id="GO:0005737">
    <property type="term" value="C:cytoplasm"/>
    <property type="evidence" value="ECO:0007669"/>
    <property type="project" value="UniProtKB-SubCell"/>
</dbReference>
<comment type="similarity">
    <text evidence="9">Belongs to the 'phage' integrase family. XerC subfamily.</text>
</comment>
<dbReference type="InterPro" id="IPR010998">
    <property type="entry name" value="Integrase_recombinase_N"/>
</dbReference>
<dbReference type="SUPFAM" id="SSF47823">
    <property type="entry name" value="lambda integrase-like, N-terminal domain"/>
    <property type="match status" value="1"/>
</dbReference>
<protein>
    <recommendedName>
        <fullName evidence="9">Tyrosine recombinase XerC</fullName>
    </recommendedName>
</protein>
<dbReference type="EMBL" id="JACIBT010000001">
    <property type="protein sequence ID" value="MBB3666751.1"/>
    <property type="molecule type" value="Genomic_DNA"/>
</dbReference>
<dbReference type="InterPro" id="IPR050090">
    <property type="entry name" value="Tyrosine_recombinase_XerCD"/>
</dbReference>
<keyword evidence="4 9" id="KW-0159">Chromosome partition</keyword>
<evidence type="ECO:0000313" key="12">
    <source>
        <dbReference type="EMBL" id="MBB3666751.1"/>
    </source>
</evidence>
<keyword evidence="5 9" id="KW-0229">DNA integration</keyword>
<evidence type="ECO:0000259" key="11">
    <source>
        <dbReference type="PROSITE" id="PS51900"/>
    </source>
</evidence>
<feature type="active site" evidence="9">
    <location>
        <position position="205"/>
    </location>
</feature>
<dbReference type="Pfam" id="PF00589">
    <property type="entry name" value="Phage_integrase"/>
    <property type="match status" value="1"/>
</dbReference>
<keyword evidence="2 9" id="KW-0963">Cytoplasm</keyword>
<evidence type="ECO:0000256" key="7">
    <source>
        <dbReference type="ARBA" id="ARBA00023172"/>
    </source>
</evidence>
<dbReference type="GO" id="GO:0007059">
    <property type="term" value="P:chromosome segregation"/>
    <property type="evidence" value="ECO:0007669"/>
    <property type="project" value="UniProtKB-UniRule"/>
</dbReference>
<evidence type="ECO:0000256" key="1">
    <source>
        <dbReference type="ARBA" id="ARBA00004496"/>
    </source>
</evidence>
<dbReference type="Gene3D" id="1.10.443.10">
    <property type="entry name" value="Intergrase catalytic core"/>
    <property type="match status" value="1"/>
</dbReference>
<dbReference type="InterPro" id="IPR023009">
    <property type="entry name" value="Tyrosine_recombinase_XerC/XerD"/>
</dbReference>
<keyword evidence="13" id="KW-1185">Reference proteome</keyword>
<dbReference type="InterPro" id="IPR011010">
    <property type="entry name" value="DNA_brk_join_enz"/>
</dbReference>
<keyword evidence="7 9" id="KW-0233">DNA recombination</keyword>
<name>A0A7W5U021_9MICC</name>
<comment type="caution">
    <text evidence="12">The sequence shown here is derived from an EMBL/GenBank/DDBJ whole genome shotgun (WGS) entry which is preliminary data.</text>
</comment>
<evidence type="ECO:0000259" key="10">
    <source>
        <dbReference type="PROSITE" id="PS51898"/>
    </source>
</evidence>
<dbReference type="GO" id="GO:0006313">
    <property type="term" value="P:DNA transposition"/>
    <property type="evidence" value="ECO:0007669"/>
    <property type="project" value="UniProtKB-UniRule"/>
</dbReference>
<dbReference type="GO" id="GO:0003677">
    <property type="term" value="F:DNA binding"/>
    <property type="evidence" value="ECO:0007669"/>
    <property type="project" value="UniProtKB-UniRule"/>
</dbReference>
<dbReference type="PANTHER" id="PTHR30349">
    <property type="entry name" value="PHAGE INTEGRASE-RELATED"/>
    <property type="match status" value="1"/>
</dbReference>
<dbReference type="InterPro" id="IPR013762">
    <property type="entry name" value="Integrase-like_cat_sf"/>
</dbReference>
<evidence type="ECO:0000256" key="4">
    <source>
        <dbReference type="ARBA" id="ARBA00022829"/>
    </source>
</evidence>
<evidence type="ECO:0000256" key="8">
    <source>
        <dbReference type="ARBA" id="ARBA00023306"/>
    </source>
</evidence>
<dbReference type="GO" id="GO:0009037">
    <property type="term" value="F:tyrosine-based site-specific recombinase activity"/>
    <property type="evidence" value="ECO:0007669"/>
    <property type="project" value="UniProtKB-UniRule"/>
</dbReference>
<dbReference type="InterPro" id="IPR004107">
    <property type="entry name" value="Integrase_SAM-like_N"/>
</dbReference>
<evidence type="ECO:0000256" key="2">
    <source>
        <dbReference type="ARBA" id="ARBA00022490"/>
    </source>
</evidence>
<feature type="active site" evidence="9">
    <location>
        <position position="313"/>
    </location>
</feature>
<reference evidence="12 13" key="1">
    <citation type="submission" date="2020-08" db="EMBL/GenBank/DDBJ databases">
        <title>Sequencing the genomes of 1000 actinobacteria strains.</title>
        <authorList>
            <person name="Klenk H.-P."/>
        </authorList>
    </citation>
    <scope>NUCLEOTIDE SEQUENCE [LARGE SCALE GENOMIC DNA]</scope>
    <source>
        <strain evidence="12 13">DSM 28238</strain>
    </source>
</reference>
<dbReference type="Proteomes" id="UP000547528">
    <property type="component" value="Unassembled WGS sequence"/>
</dbReference>
<feature type="domain" description="Core-binding (CB)" evidence="11">
    <location>
        <begin position="22"/>
        <end position="113"/>
    </location>
</feature>
<keyword evidence="6 9" id="KW-0238">DNA-binding</keyword>
<feature type="active site" evidence="9">
    <location>
        <position position="290"/>
    </location>
</feature>
<sequence>MSDPAQSTQPPRPKFRQRAAASPLWAEVADYLGHLRIERDSSANTLASYERDLARYVVHLADTGITTAAGVSATGIADFLRRVTAGDDGGTALSESSTARMLASVRGVHKYWAQEGRTTHDPAQEVAAPKLTQSLPKALGVEEVTRLIEAPNPATSLGLRDRALLEFLYATGARISEAAALDVDDVHSFHQAGDQGLVLVRVTGKGQKQRMVPLGRMAQKALGDYLSAGRPALAETVTKASSARTRRAASPALFLNRLGTRLSRQSAWTVLQKTADAAGLSSDISPHTLRHSCATHLLDGGADIRTVQELLGHASVTTTQIYTKVTAESLRSQYVTAHPRAL</sequence>
<keyword evidence="3 9" id="KW-0132">Cell division</keyword>
<organism evidence="12 13">
    <name type="scientific">Garicola koreensis</name>
    <dbReference type="NCBI Taxonomy" id="1262554"/>
    <lineage>
        <taxon>Bacteria</taxon>
        <taxon>Bacillati</taxon>
        <taxon>Actinomycetota</taxon>
        <taxon>Actinomycetes</taxon>
        <taxon>Micrococcales</taxon>
        <taxon>Micrococcaceae</taxon>
        <taxon>Garicola</taxon>
    </lineage>
</organism>
<dbReference type="RefSeq" id="WP_183357159.1">
    <property type="nucleotide sequence ID" value="NZ_BAABKR010000008.1"/>
</dbReference>
<dbReference type="InterPro" id="IPR002104">
    <property type="entry name" value="Integrase_catalytic"/>
</dbReference>
<keyword evidence="8 9" id="KW-0131">Cell cycle</keyword>
<dbReference type="HAMAP" id="MF_01808">
    <property type="entry name" value="Recomb_XerC_XerD"/>
    <property type="match status" value="1"/>
</dbReference>
<comment type="subunit">
    <text evidence="9">Forms a cyclic heterotetrameric complex composed of two molecules of XerC and two molecules of XerD.</text>
</comment>
<proteinExistence type="inferred from homology"/>
<dbReference type="Gene3D" id="1.10.150.130">
    <property type="match status" value="1"/>
</dbReference>
<accession>A0A7W5U021</accession>
<dbReference type="CDD" id="cd00798">
    <property type="entry name" value="INT_XerDC_C"/>
    <property type="match status" value="1"/>
</dbReference>
<dbReference type="NCBIfam" id="NF001399">
    <property type="entry name" value="PRK00283.1"/>
    <property type="match status" value="1"/>
</dbReference>
<dbReference type="PROSITE" id="PS51898">
    <property type="entry name" value="TYR_RECOMBINASE"/>
    <property type="match status" value="1"/>
</dbReference>
<comment type="subcellular location">
    <subcellularLocation>
        <location evidence="1 9">Cytoplasm</location>
    </subcellularLocation>
</comment>
<dbReference type="AlphaFoldDB" id="A0A7W5U021"/>
<evidence type="ECO:0000256" key="9">
    <source>
        <dbReference type="HAMAP-Rule" id="MF_01808"/>
    </source>
</evidence>
<dbReference type="PROSITE" id="PS51900">
    <property type="entry name" value="CB"/>
    <property type="match status" value="1"/>
</dbReference>
<dbReference type="InterPro" id="IPR044068">
    <property type="entry name" value="CB"/>
</dbReference>